<reference evidence="2 3" key="1">
    <citation type="journal article" date="2009" name="Stand. Genomic Sci.">
        <title>Complete genome sequence of Slackia heliotrinireducens type strain (RHS 1).</title>
        <authorList>
            <person name="Pukall R."/>
            <person name="Lapidus A."/>
            <person name="Nolan M."/>
            <person name="Copeland A."/>
            <person name="Glavina Del Rio T."/>
            <person name="Lucas S."/>
            <person name="Chen F."/>
            <person name="Tice H."/>
            <person name="Cheng J.F."/>
            <person name="Chertkov O."/>
            <person name="Bruce D."/>
            <person name="Goodwin L."/>
            <person name="Kuske C."/>
            <person name="Brettin T."/>
            <person name="Detter J.C."/>
            <person name="Han C."/>
            <person name="Pitluck S."/>
            <person name="Pati A."/>
            <person name="Mavrommatis K."/>
            <person name="Ivanova N."/>
            <person name="Ovchinnikova G."/>
            <person name="Chen A."/>
            <person name="Palaniappan K."/>
            <person name="Schneider S."/>
            <person name="Rohde M."/>
            <person name="Chain P."/>
            <person name="D'haeseleer P."/>
            <person name="Goker M."/>
            <person name="Bristow J."/>
            <person name="Eisen J.A."/>
            <person name="Markowitz V."/>
            <person name="Kyrpides N.C."/>
            <person name="Klenk H.P."/>
            <person name="Hugenholtz P."/>
        </authorList>
    </citation>
    <scope>NUCLEOTIDE SEQUENCE [LARGE SCALE GENOMIC DNA]</scope>
    <source>
        <strain evidence="3">ATCC 29202 / DSM 20476 / NCTC 11029 / RHS 1</strain>
    </source>
</reference>
<feature type="transmembrane region" description="Helical" evidence="1">
    <location>
        <begin position="128"/>
        <end position="151"/>
    </location>
</feature>
<dbReference type="InterPro" id="IPR039672">
    <property type="entry name" value="MFS_2"/>
</dbReference>
<feature type="transmembrane region" description="Helical" evidence="1">
    <location>
        <begin position="418"/>
        <end position="437"/>
    </location>
</feature>
<feature type="transmembrane region" description="Helical" evidence="1">
    <location>
        <begin position="163"/>
        <end position="183"/>
    </location>
</feature>
<evidence type="ECO:0000256" key="1">
    <source>
        <dbReference type="SAM" id="Phobius"/>
    </source>
</evidence>
<feature type="transmembrane region" description="Helical" evidence="1">
    <location>
        <begin position="341"/>
        <end position="362"/>
    </location>
</feature>
<accession>C7N3W6</accession>
<feature type="transmembrane region" description="Helical" evidence="1">
    <location>
        <begin position="195"/>
        <end position="217"/>
    </location>
</feature>
<dbReference type="Pfam" id="PF13347">
    <property type="entry name" value="MFS_2"/>
    <property type="match status" value="1"/>
</dbReference>
<gene>
    <name evidence="2" type="ordered locus">Shel_06480</name>
</gene>
<dbReference type="EMBL" id="CP001684">
    <property type="protein sequence ID" value="ACV21707.1"/>
    <property type="molecule type" value="Genomic_DNA"/>
</dbReference>
<dbReference type="STRING" id="471855.Shel_06480"/>
<dbReference type="KEGG" id="shi:Shel_06480"/>
<dbReference type="PANTHER" id="PTHR11328:SF24">
    <property type="entry name" value="MAJOR FACILITATOR SUPERFAMILY (MFS) PROFILE DOMAIN-CONTAINING PROTEIN"/>
    <property type="match status" value="1"/>
</dbReference>
<protein>
    <submittedName>
        <fullName evidence="2">Na+/melibiose symporter-like transporter</fullName>
    </submittedName>
</protein>
<dbReference type="Proteomes" id="UP000002026">
    <property type="component" value="Chromosome"/>
</dbReference>
<feature type="transmembrane region" description="Helical" evidence="1">
    <location>
        <begin position="57"/>
        <end position="78"/>
    </location>
</feature>
<feature type="transmembrane region" description="Helical" evidence="1">
    <location>
        <begin position="285"/>
        <end position="304"/>
    </location>
</feature>
<dbReference type="GO" id="GO:0005886">
    <property type="term" value="C:plasma membrane"/>
    <property type="evidence" value="ECO:0007669"/>
    <property type="project" value="TreeGrafter"/>
</dbReference>
<dbReference type="SUPFAM" id="SSF103473">
    <property type="entry name" value="MFS general substrate transporter"/>
    <property type="match status" value="1"/>
</dbReference>
<keyword evidence="1" id="KW-1133">Transmembrane helix</keyword>
<keyword evidence="3" id="KW-1185">Reference proteome</keyword>
<dbReference type="PANTHER" id="PTHR11328">
    <property type="entry name" value="MAJOR FACILITATOR SUPERFAMILY DOMAIN-CONTAINING PROTEIN"/>
    <property type="match status" value="1"/>
</dbReference>
<keyword evidence="1" id="KW-0812">Transmembrane</keyword>
<evidence type="ECO:0000313" key="3">
    <source>
        <dbReference type="Proteomes" id="UP000002026"/>
    </source>
</evidence>
<dbReference type="InterPro" id="IPR036259">
    <property type="entry name" value="MFS_trans_sf"/>
</dbReference>
<dbReference type="RefSeq" id="WP_012797812.1">
    <property type="nucleotide sequence ID" value="NC_013165.1"/>
</dbReference>
<feature type="transmembrane region" description="Helical" evidence="1">
    <location>
        <begin position="12"/>
        <end position="37"/>
    </location>
</feature>
<name>C7N3W6_SLAHD</name>
<organism evidence="2 3">
    <name type="scientific">Slackia heliotrinireducens (strain ATCC 29202 / DSM 20476 / NCTC 11029 / RHS 1)</name>
    <name type="common">Peptococcus heliotrinreducens</name>
    <dbReference type="NCBI Taxonomy" id="471855"/>
    <lineage>
        <taxon>Bacteria</taxon>
        <taxon>Bacillati</taxon>
        <taxon>Actinomycetota</taxon>
        <taxon>Coriobacteriia</taxon>
        <taxon>Eggerthellales</taxon>
        <taxon>Eggerthellaceae</taxon>
        <taxon>Slackia</taxon>
    </lineage>
</organism>
<evidence type="ECO:0000313" key="2">
    <source>
        <dbReference type="EMBL" id="ACV21707.1"/>
    </source>
</evidence>
<feature type="transmembrane region" description="Helical" evidence="1">
    <location>
        <begin position="99"/>
        <end position="122"/>
    </location>
</feature>
<keyword evidence="1" id="KW-0472">Membrane</keyword>
<dbReference type="GO" id="GO:0015293">
    <property type="term" value="F:symporter activity"/>
    <property type="evidence" value="ECO:0007669"/>
    <property type="project" value="InterPro"/>
</dbReference>
<dbReference type="eggNOG" id="COG2211">
    <property type="taxonomic scope" value="Bacteria"/>
</dbReference>
<feature type="transmembrane region" description="Helical" evidence="1">
    <location>
        <begin position="258"/>
        <end position="279"/>
    </location>
</feature>
<sequence length="460" mass="50235">MIEKKPASTKILWLFAIGQLGWAMLSGIISNWLVYYYQPSEELLSQGHQLFITQGAVFLGLTVIGLITASGRIFDAFTDPWIASKSDRSTHRLGRRISFMRYAAIPLGIFTVLVFCAPINGVSMANNLWLLFTVLGFYLCLTCYCTPYNALIPELGSTQKLRINVSTFISFTYFFGTAFAYLVPNIAGILEPSLGFTASFRVTIGILACVAIVCMLVPTFTIDEHTYAVTTPSTTPTFKSLAKTFANKEFRTFVCSDVLYWIALTMFQTGLPFYITVLMGLDDGMTFILFAIMTGLSVCFYAPVNILAKRMGKKKLVVFAFLFFSCSFAVTTVVGKLGIPGIAWGIIVAVMASIPMAILGILPQAIVADIASADAITTGEKREGMFYAARTFAFKLGQSVSMLAFTSIALIGSHGFGYRLTALVAAVFCLAGGLVIMRYNEKKVYGILEDNGIGSGEETR</sequence>
<dbReference type="Gene3D" id="1.20.1250.20">
    <property type="entry name" value="MFS general substrate transporter like domains"/>
    <property type="match status" value="2"/>
</dbReference>
<dbReference type="AlphaFoldDB" id="C7N3W6"/>
<proteinExistence type="predicted"/>
<feature type="transmembrane region" description="Helical" evidence="1">
    <location>
        <begin position="316"/>
        <end position="335"/>
    </location>
</feature>
<dbReference type="GO" id="GO:0008643">
    <property type="term" value="P:carbohydrate transport"/>
    <property type="evidence" value="ECO:0007669"/>
    <property type="project" value="InterPro"/>
</dbReference>
<dbReference type="HOGENOM" id="CLU_027408_6_3_11"/>
<feature type="transmembrane region" description="Helical" evidence="1">
    <location>
        <begin position="392"/>
        <end position="412"/>
    </location>
</feature>